<dbReference type="EMBL" id="KZ503077">
    <property type="protein sequence ID" value="PKU68584.1"/>
    <property type="molecule type" value="Genomic_DNA"/>
</dbReference>
<feature type="compositionally biased region" description="Basic and acidic residues" evidence="1">
    <location>
        <begin position="63"/>
        <end position="79"/>
    </location>
</feature>
<dbReference type="STRING" id="906689.A0A2I0VYU5"/>
<evidence type="ECO:0000313" key="2">
    <source>
        <dbReference type="EMBL" id="PKU68584.1"/>
    </source>
</evidence>
<dbReference type="Proteomes" id="UP000233837">
    <property type="component" value="Unassembled WGS sequence"/>
</dbReference>
<feature type="region of interest" description="Disordered" evidence="1">
    <location>
        <begin position="63"/>
        <end position="115"/>
    </location>
</feature>
<protein>
    <submittedName>
        <fullName evidence="2">Uncharacterized protein</fullName>
    </submittedName>
</protein>
<reference evidence="2 3" key="2">
    <citation type="journal article" date="2017" name="Nature">
        <title>The Apostasia genome and the evolution of orchids.</title>
        <authorList>
            <person name="Zhang G.Q."/>
            <person name="Liu K.W."/>
            <person name="Li Z."/>
            <person name="Lohaus R."/>
            <person name="Hsiao Y.Y."/>
            <person name="Niu S.C."/>
            <person name="Wang J.Y."/>
            <person name="Lin Y.C."/>
            <person name="Xu Q."/>
            <person name="Chen L.J."/>
            <person name="Yoshida K."/>
            <person name="Fujiwara S."/>
            <person name="Wang Z.W."/>
            <person name="Zhang Y.Q."/>
            <person name="Mitsuda N."/>
            <person name="Wang M."/>
            <person name="Liu G.H."/>
            <person name="Pecoraro L."/>
            <person name="Huang H.X."/>
            <person name="Xiao X.J."/>
            <person name="Lin M."/>
            <person name="Wu X.Y."/>
            <person name="Wu W.L."/>
            <person name="Chen Y.Y."/>
            <person name="Chang S.B."/>
            <person name="Sakamoto S."/>
            <person name="Ohme-Takagi M."/>
            <person name="Yagi M."/>
            <person name="Zeng S.J."/>
            <person name="Shen C.Y."/>
            <person name="Yeh C.M."/>
            <person name="Luo Y.B."/>
            <person name="Tsai W.C."/>
            <person name="Van de Peer Y."/>
            <person name="Liu Z.J."/>
        </authorList>
    </citation>
    <scope>NUCLEOTIDE SEQUENCE [LARGE SCALE GENOMIC DNA]</scope>
    <source>
        <tissue evidence="2">The whole plant</tissue>
    </source>
</reference>
<evidence type="ECO:0000256" key="1">
    <source>
        <dbReference type="SAM" id="MobiDB-lite"/>
    </source>
</evidence>
<sequence length="184" mass="20508">MGDSVAEARERDGARQRPGKGGEIVRLRLRDGFDTCGVGAGLSLEIERLWSWRCRTGVVEVKREKVESSERSGESRGGEQRSTPFGSVFKDANGSGIEEETRDSGRISGRRLQAAPNRRDLRQSLGRFRGSVGYEDEIDKMVSKLEEKIQELEDGSCMDALVLPLHGSLPPEMQALHDLYRVFL</sequence>
<feature type="compositionally biased region" description="Basic and acidic residues" evidence="1">
    <location>
        <begin position="1"/>
        <end position="15"/>
    </location>
</feature>
<keyword evidence="3" id="KW-1185">Reference proteome</keyword>
<evidence type="ECO:0000313" key="3">
    <source>
        <dbReference type="Proteomes" id="UP000233837"/>
    </source>
</evidence>
<reference evidence="2 3" key="1">
    <citation type="journal article" date="2016" name="Sci. Rep.">
        <title>The Dendrobium catenatum Lindl. genome sequence provides insights into polysaccharide synthase, floral development and adaptive evolution.</title>
        <authorList>
            <person name="Zhang G.Q."/>
            <person name="Xu Q."/>
            <person name="Bian C."/>
            <person name="Tsai W.C."/>
            <person name="Yeh C.M."/>
            <person name="Liu K.W."/>
            <person name="Yoshida K."/>
            <person name="Zhang L.S."/>
            <person name="Chang S.B."/>
            <person name="Chen F."/>
            <person name="Shi Y."/>
            <person name="Su Y.Y."/>
            <person name="Zhang Y.Q."/>
            <person name="Chen L.J."/>
            <person name="Yin Y."/>
            <person name="Lin M."/>
            <person name="Huang H."/>
            <person name="Deng H."/>
            <person name="Wang Z.W."/>
            <person name="Zhu S.L."/>
            <person name="Zhao X."/>
            <person name="Deng C."/>
            <person name="Niu S.C."/>
            <person name="Huang J."/>
            <person name="Wang M."/>
            <person name="Liu G.H."/>
            <person name="Yang H.J."/>
            <person name="Xiao X.J."/>
            <person name="Hsiao Y.Y."/>
            <person name="Wu W.L."/>
            <person name="Chen Y.Y."/>
            <person name="Mitsuda N."/>
            <person name="Ohme-Takagi M."/>
            <person name="Luo Y.B."/>
            <person name="Van de Peer Y."/>
            <person name="Liu Z.J."/>
        </authorList>
    </citation>
    <scope>NUCLEOTIDE SEQUENCE [LARGE SCALE GENOMIC DNA]</scope>
    <source>
        <tissue evidence="2">The whole plant</tissue>
    </source>
</reference>
<dbReference type="AlphaFoldDB" id="A0A2I0VYU5"/>
<organism evidence="2 3">
    <name type="scientific">Dendrobium catenatum</name>
    <dbReference type="NCBI Taxonomy" id="906689"/>
    <lineage>
        <taxon>Eukaryota</taxon>
        <taxon>Viridiplantae</taxon>
        <taxon>Streptophyta</taxon>
        <taxon>Embryophyta</taxon>
        <taxon>Tracheophyta</taxon>
        <taxon>Spermatophyta</taxon>
        <taxon>Magnoliopsida</taxon>
        <taxon>Liliopsida</taxon>
        <taxon>Asparagales</taxon>
        <taxon>Orchidaceae</taxon>
        <taxon>Epidendroideae</taxon>
        <taxon>Malaxideae</taxon>
        <taxon>Dendrobiinae</taxon>
        <taxon>Dendrobium</taxon>
    </lineage>
</organism>
<feature type="region of interest" description="Disordered" evidence="1">
    <location>
        <begin position="1"/>
        <end position="20"/>
    </location>
</feature>
<gene>
    <name evidence="2" type="ORF">MA16_Dca021308</name>
</gene>
<proteinExistence type="predicted"/>
<name>A0A2I0VYU5_9ASPA</name>
<accession>A0A2I0VYU5</accession>